<dbReference type="InterPro" id="IPR000722">
    <property type="entry name" value="RNA_pol_asu"/>
</dbReference>
<dbReference type="EC" id="2.7.7.6" evidence="6"/>
<dbReference type="InterPro" id="IPR042102">
    <property type="entry name" value="RNA_pol_Rpb1_3_sf"/>
</dbReference>
<dbReference type="GO" id="GO:0006351">
    <property type="term" value="P:DNA-templated transcription"/>
    <property type="evidence" value="ECO:0007669"/>
    <property type="project" value="InterPro"/>
</dbReference>
<dbReference type="Gene3D" id="4.10.860.120">
    <property type="entry name" value="RNA polymerase II, clamp domain"/>
    <property type="match status" value="1"/>
</dbReference>
<dbReference type="Pfam" id="PF04998">
    <property type="entry name" value="RNA_pol_Rpb1_5"/>
    <property type="match status" value="1"/>
</dbReference>
<dbReference type="AlphaFoldDB" id="A0A1Y1WQ63"/>
<dbReference type="Gene3D" id="2.40.40.20">
    <property type="match status" value="1"/>
</dbReference>
<reference evidence="9 10" key="1">
    <citation type="submission" date="2016-08" db="EMBL/GenBank/DDBJ databases">
        <title>A Parts List for Fungal Cellulosomes Revealed by Comparative Genomics.</title>
        <authorList>
            <consortium name="DOE Joint Genome Institute"/>
            <person name="Haitjema C.H."/>
            <person name="Gilmore S.P."/>
            <person name="Henske J.K."/>
            <person name="Solomon K.V."/>
            <person name="De Groot R."/>
            <person name="Kuo A."/>
            <person name="Mondo S.J."/>
            <person name="Salamov A.A."/>
            <person name="Labutti K."/>
            <person name="Zhao Z."/>
            <person name="Chiniquy J."/>
            <person name="Barry K."/>
            <person name="Brewer H.M."/>
            <person name="Purvine S.O."/>
            <person name="Wright A.T."/>
            <person name="Boxma B."/>
            <person name="Van Alen T."/>
            <person name="Hackstein J.H."/>
            <person name="Baker S.E."/>
            <person name="Grigoriev I.V."/>
            <person name="O'Malley M.A."/>
        </authorList>
    </citation>
    <scope>NUCLEOTIDE SEQUENCE [LARGE SCALE GENOMIC DNA]</scope>
    <source>
        <strain evidence="9 10">S4</strain>
    </source>
</reference>
<dbReference type="PANTHER" id="PTHR19376">
    <property type="entry name" value="DNA-DIRECTED RNA POLYMERASE"/>
    <property type="match status" value="1"/>
</dbReference>
<dbReference type="InterPro" id="IPR045867">
    <property type="entry name" value="DNA-dir_RpoC_beta_prime"/>
</dbReference>
<reference evidence="9 10" key="2">
    <citation type="submission" date="2016-08" db="EMBL/GenBank/DDBJ databases">
        <title>Pervasive Adenine N6-methylation of Active Genes in Fungi.</title>
        <authorList>
            <consortium name="DOE Joint Genome Institute"/>
            <person name="Mondo S.J."/>
            <person name="Dannebaum R.O."/>
            <person name="Kuo R.C."/>
            <person name="Labutti K."/>
            <person name="Haridas S."/>
            <person name="Kuo A."/>
            <person name="Salamov A."/>
            <person name="Ahrendt S.R."/>
            <person name="Lipzen A."/>
            <person name="Sullivan W."/>
            <person name="Andreopoulos W.B."/>
            <person name="Clum A."/>
            <person name="Lindquist E."/>
            <person name="Daum C."/>
            <person name="Ramamoorthy G.K."/>
            <person name="Gryganskyi A."/>
            <person name="Culley D."/>
            <person name="Magnuson J.K."/>
            <person name="James T.Y."/>
            <person name="O'Malley M.A."/>
            <person name="Stajich J.E."/>
            <person name="Spatafora J.W."/>
            <person name="Visel A."/>
            <person name="Grigoriev I.V."/>
        </authorList>
    </citation>
    <scope>NUCLEOTIDE SEQUENCE [LARGE SCALE GENOMIC DNA]</scope>
    <source>
        <strain evidence="9 10">S4</strain>
    </source>
</reference>
<dbReference type="Pfam" id="PF04983">
    <property type="entry name" value="RNA_pol_Rpb1_3"/>
    <property type="match status" value="1"/>
</dbReference>
<evidence type="ECO:0000313" key="9">
    <source>
        <dbReference type="EMBL" id="ORX75622.1"/>
    </source>
</evidence>
<dbReference type="SUPFAM" id="SSF64484">
    <property type="entry name" value="beta and beta-prime subunits of DNA dependent RNA-polymerase"/>
    <property type="match status" value="1"/>
</dbReference>
<comment type="similarity">
    <text evidence="6">Belongs to the RNA polymerase beta' chain family.</text>
</comment>
<dbReference type="Proteomes" id="UP000193944">
    <property type="component" value="Unassembled WGS sequence"/>
</dbReference>
<keyword evidence="10" id="KW-1185">Reference proteome</keyword>
<protein>
    <recommendedName>
        <fullName evidence="6">DNA-directed RNA polymerase subunit</fullName>
        <ecNumber evidence="6">2.7.7.6</ecNumber>
    </recommendedName>
</protein>
<comment type="catalytic activity">
    <reaction evidence="5 6">
        <text>RNA(n) + a ribonucleoside 5'-triphosphate = RNA(n+1) + diphosphate</text>
        <dbReference type="Rhea" id="RHEA:21248"/>
        <dbReference type="Rhea" id="RHEA-COMP:14527"/>
        <dbReference type="Rhea" id="RHEA-COMP:17342"/>
        <dbReference type="ChEBI" id="CHEBI:33019"/>
        <dbReference type="ChEBI" id="CHEBI:61557"/>
        <dbReference type="ChEBI" id="CHEBI:140395"/>
        <dbReference type="EC" id="2.7.7.6"/>
    </reaction>
</comment>
<dbReference type="InterPro" id="IPR007081">
    <property type="entry name" value="RNA_pol_Rpb1_5"/>
</dbReference>
<dbReference type="InterPro" id="IPR007080">
    <property type="entry name" value="RNA_pol_Rpb1_1"/>
</dbReference>
<dbReference type="Pfam" id="PF00623">
    <property type="entry name" value="RNA_pol_Rpb1_2"/>
    <property type="match status" value="1"/>
</dbReference>
<dbReference type="InterPro" id="IPR006592">
    <property type="entry name" value="RNA_pol_N"/>
</dbReference>
<keyword evidence="1 6" id="KW-0240">DNA-directed RNA polymerase</keyword>
<dbReference type="Pfam" id="PF04997">
    <property type="entry name" value="RNA_pol_Rpb1_1"/>
    <property type="match status" value="1"/>
</dbReference>
<evidence type="ECO:0000256" key="3">
    <source>
        <dbReference type="ARBA" id="ARBA00022695"/>
    </source>
</evidence>
<dbReference type="STRING" id="1754192.A0A1Y1WQ63"/>
<feature type="domain" description="RNA polymerase N-terminal" evidence="8">
    <location>
        <begin position="216"/>
        <end position="453"/>
    </location>
</feature>
<dbReference type="GO" id="GO:0003899">
    <property type="term" value="F:DNA-directed RNA polymerase activity"/>
    <property type="evidence" value="ECO:0007669"/>
    <property type="project" value="UniProtKB-EC"/>
</dbReference>
<evidence type="ECO:0000256" key="5">
    <source>
        <dbReference type="ARBA" id="ARBA00048552"/>
    </source>
</evidence>
<dbReference type="Gene3D" id="1.10.274.100">
    <property type="entry name" value="RNA polymerase Rpb1, domain 3"/>
    <property type="match status" value="1"/>
</dbReference>
<evidence type="ECO:0000259" key="8">
    <source>
        <dbReference type="SMART" id="SM00663"/>
    </source>
</evidence>
<gene>
    <name evidence="9" type="ORF">BCR32DRAFT_271796</name>
</gene>
<dbReference type="SMART" id="SM00663">
    <property type="entry name" value="RPOLA_N"/>
    <property type="match status" value="1"/>
</dbReference>
<dbReference type="GO" id="GO:0003677">
    <property type="term" value="F:DNA binding"/>
    <property type="evidence" value="ECO:0007669"/>
    <property type="project" value="InterPro"/>
</dbReference>
<evidence type="ECO:0000313" key="10">
    <source>
        <dbReference type="Proteomes" id="UP000193944"/>
    </source>
</evidence>
<dbReference type="EMBL" id="MCFG01000346">
    <property type="protein sequence ID" value="ORX75622.1"/>
    <property type="molecule type" value="Genomic_DNA"/>
</dbReference>
<dbReference type="Gene3D" id="6.10.250.2940">
    <property type="match status" value="1"/>
</dbReference>
<keyword evidence="2 6" id="KW-0808">Transferase</keyword>
<sequence>MYLKFDLYTDEEYEKYGVLIKYKRNLTDNSTSYTLEPQVPCKQCKSVVDCPGHLGRIPLHHRIVHPIFINILCKEISRICPECKKYNYNNNNNDNNNNNNSLTNKNCCCDKPIPPAFFSLHKTKLYGKEKIDEEIEILNKVEENNEEEKENINDELLDSSKNKLKKEEKEKKRRKEKTISEYVFIFGDQIISIDEMYEVISSGDFSECPCRQKQLLNVFIKNIPVLPVCLRPSVLNPDNVTIHSSVTTLYGRILDLNRQYQNENPSLNKITYILRIFNMFRRILGIRSSTDEENDNKAYIKQMLSGKNGIFRNMCLAKRQNFCLRSVIIPNIDIPLDVTLLPKKFTDEIVPYGYEPGDYVIINRQPTLQTTSILAFRSYPADCQAIQVNPLVVSVFQADFDGDEMNIFWLSSEEAKKDMATKLNLANNIRSYKNGEILITFMQDTLTGLYNMTRDKEIVDKPFIKTICQKLSIGKKKWRNFCKYYKSCMNSWKIPYAHFLSVLLPKTLTLYDEDNTLLIDKGILVGVITGFNQMLLLRAIINYGDEFYLEFLWNVQRIIQEYNITHIITISIGDCVPSKELEEIFLPILESIPKELFYVNIPNIDKFIKSQAKNKHFELLCRYMFIKYYPLMKLVDSIDNNLTNIINSGSKGHNDNVVQMLMSVGVQAILPTIPIRNSYIDGLTAKELFIHSKSGRAGIISTSLNTSSSGYLQRELVKSMEDLVTDEKGVVYDANNEPVSFYPFNLNTGEIDDMFLDYAFSLASVLLNYFLENIKK</sequence>
<accession>A0A1Y1WQ63</accession>
<dbReference type="InterPro" id="IPR044893">
    <property type="entry name" value="RNA_pol_Rpb1_clamp_domain"/>
</dbReference>
<comment type="caution">
    <text evidence="9">The sequence shown here is derived from an EMBL/GenBank/DDBJ whole genome shotgun (WGS) entry which is preliminary data.</text>
</comment>
<comment type="function">
    <text evidence="6">DNA-dependent RNA polymerase catalyzes the transcription of DNA into RNA using the four ribonucleoside triphosphates as substrates.</text>
</comment>
<organism evidence="9 10">
    <name type="scientific">Anaeromyces robustus</name>
    <dbReference type="NCBI Taxonomy" id="1754192"/>
    <lineage>
        <taxon>Eukaryota</taxon>
        <taxon>Fungi</taxon>
        <taxon>Fungi incertae sedis</taxon>
        <taxon>Chytridiomycota</taxon>
        <taxon>Chytridiomycota incertae sedis</taxon>
        <taxon>Neocallimastigomycetes</taxon>
        <taxon>Neocallimastigales</taxon>
        <taxon>Neocallimastigaceae</taxon>
        <taxon>Anaeromyces</taxon>
    </lineage>
</organism>
<keyword evidence="4 6" id="KW-0804">Transcription</keyword>
<evidence type="ECO:0000256" key="7">
    <source>
        <dbReference type="SAM" id="Coils"/>
    </source>
</evidence>
<dbReference type="OrthoDB" id="2143130at2759"/>
<evidence type="ECO:0000256" key="4">
    <source>
        <dbReference type="ARBA" id="ARBA00023163"/>
    </source>
</evidence>
<evidence type="ECO:0000256" key="6">
    <source>
        <dbReference type="RuleBase" id="RU004279"/>
    </source>
</evidence>
<name>A0A1Y1WQ63_9FUNG</name>
<feature type="coiled-coil region" evidence="7">
    <location>
        <begin position="128"/>
        <end position="181"/>
    </location>
</feature>
<proteinExistence type="inferred from homology"/>
<keyword evidence="7" id="KW-0175">Coiled coil</keyword>
<evidence type="ECO:0000256" key="2">
    <source>
        <dbReference type="ARBA" id="ARBA00022679"/>
    </source>
</evidence>
<dbReference type="InterPro" id="IPR007066">
    <property type="entry name" value="RNA_pol_Rpb1_3"/>
</dbReference>
<keyword evidence="3 6" id="KW-0548">Nucleotidyltransferase</keyword>
<evidence type="ECO:0000256" key="1">
    <source>
        <dbReference type="ARBA" id="ARBA00022478"/>
    </source>
</evidence>
<dbReference type="GO" id="GO:0000428">
    <property type="term" value="C:DNA-directed RNA polymerase complex"/>
    <property type="evidence" value="ECO:0007669"/>
    <property type="project" value="UniProtKB-KW"/>
</dbReference>